<dbReference type="EMBL" id="AGSI01000009">
    <property type="protein sequence ID" value="EIE22666.1"/>
    <property type="molecule type" value="Genomic_DNA"/>
</dbReference>
<feature type="region of interest" description="Disordered" evidence="1">
    <location>
        <begin position="1"/>
        <end position="60"/>
    </location>
</feature>
<evidence type="ECO:0000313" key="3">
    <source>
        <dbReference type="Proteomes" id="UP000007264"/>
    </source>
</evidence>
<dbReference type="RefSeq" id="XP_005647210.1">
    <property type="nucleotide sequence ID" value="XM_005647153.1"/>
</dbReference>
<dbReference type="KEGG" id="csl:COCSUDRAFT_33355"/>
<accession>I0YW97</accession>
<evidence type="ECO:0000313" key="2">
    <source>
        <dbReference type="EMBL" id="EIE22666.1"/>
    </source>
</evidence>
<keyword evidence="3" id="KW-1185">Reference proteome</keyword>
<sequence>MQFGMSRLPGSNGGMDTHASCASRAHGASPPKIRTAPPRPGPTRGVAAKVTEAWGKGEIK</sequence>
<evidence type="ECO:0000256" key="1">
    <source>
        <dbReference type="SAM" id="MobiDB-lite"/>
    </source>
</evidence>
<dbReference type="Proteomes" id="UP000007264">
    <property type="component" value="Unassembled WGS sequence"/>
</dbReference>
<comment type="caution">
    <text evidence="2">The sequence shown here is derived from an EMBL/GenBank/DDBJ whole genome shotgun (WGS) entry which is preliminary data.</text>
</comment>
<dbReference type="AlphaFoldDB" id="I0YW97"/>
<organism evidence="2 3">
    <name type="scientific">Coccomyxa subellipsoidea (strain C-169)</name>
    <name type="common">Green microalga</name>
    <dbReference type="NCBI Taxonomy" id="574566"/>
    <lineage>
        <taxon>Eukaryota</taxon>
        <taxon>Viridiplantae</taxon>
        <taxon>Chlorophyta</taxon>
        <taxon>core chlorophytes</taxon>
        <taxon>Trebouxiophyceae</taxon>
        <taxon>Trebouxiophyceae incertae sedis</taxon>
        <taxon>Coccomyxaceae</taxon>
        <taxon>Coccomyxa</taxon>
        <taxon>Coccomyxa subellipsoidea</taxon>
    </lineage>
</organism>
<dbReference type="GeneID" id="17040653"/>
<name>I0YW97_COCSC</name>
<reference evidence="2 3" key="1">
    <citation type="journal article" date="2012" name="Genome Biol.">
        <title>The genome of the polar eukaryotic microalga coccomyxa subellipsoidea reveals traits of cold adaptation.</title>
        <authorList>
            <person name="Blanc G."/>
            <person name="Agarkova I."/>
            <person name="Grimwood J."/>
            <person name="Kuo A."/>
            <person name="Brueggeman A."/>
            <person name="Dunigan D."/>
            <person name="Gurnon J."/>
            <person name="Ladunga I."/>
            <person name="Lindquist E."/>
            <person name="Lucas S."/>
            <person name="Pangilinan J."/>
            <person name="Proschold T."/>
            <person name="Salamov A."/>
            <person name="Schmutz J."/>
            <person name="Weeks D."/>
            <person name="Yamada T."/>
            <person name="Claverie J.M."/>
            <person name="Grigoriev I."/>
            <person name="Van Etten J."/>
            <person name="Lomsadze A."/>
            <person name="Borodovsky M."/>
        </authorList>
    </citation>
    <scope>NUCLEOTIDE SEQUENCE [LARGE SCALE GENOMIC DNA]</scope>
    <source>
        <strain evidence="2 3">C-169</strain>
    </source>
</reference>
<protein>
    <submittedName>
        <fullName evidence="2">Uncharacterized protein</fullName>
    </submittedName>
</protein>
<proteinExistence type="predicted"/>
<gene>
    <name evidence="2" type="ORF">COCSUDRAFT_33355</name>
</gene>